<protein>
    <submittedName>
        <fullName evidence="1">Uncharacterized protein</fullName>
    </submittedName>
</protein>
<comment type="caution">
    <text evidence="1">The sequence shown here is derived from an EMBL/GenBank/DDBJ whole genome shotgun (WGS) entry which is preliminary data.</text>
</comment>
<dbReference type="EMBL" id="VSSQ01000756">
    <property type="protein sequence ID" value="MPM00826.1"/>
    <property type="molecule type" value="Genomic_DNA"/>
</dbReference>
<name>A0A644WAJ9_9ZZZZ</name>
<dbReference type="AlphaFoldDB" id="A0A644WAJ9"/>
<accession>A0A644WAJ9</accession>
<reference evidence="1" key="1">
    <citation type="submission" date="2019-08" db="EMBL/GenBank/DDBJ databases">
        <authorList>
            <person name="Kucharzyk K."/>
            <person name="Murdoch R.W."/>
            <person name="Higgins S."/>
            <person name="Loffler F."/>
        </authorList>
    </citation>
    <scope>NUCLEOTIDE SEQUENCE</scope>
</reference>
<proteinExistence type="predicted"/>
<gene>
    <name evidence="1" type="ORF">SDC9_47058</name>
</gene>
<organism evidence="1">
    <name type="scientific">bioreactor metagenome</name>
    <dbReference type="NCBI Taxonomy" id="1076179"/>
    <lineage>
        <taxon>unclassified sequences</taxon>
        <taxon>metagenomes</taxon>
        <taxon>ecological metagenomes</taxon>
    </lineage>
</organism>
<sequence>MKKTRLLVLLGTLLVLGLFLVGCEESVEPVPMGSIPIQISVDNDLHTYKISWVNQADADATVHYILATDHDGDITTPELTLNTAYFSSNSWRFVLETLNVGTYDITVTKYTSQDEGEDIADPQTISNVVIAEGENPTLTFDFSI</sequence>
<evidence type="ECO:0000313" key="1">
    <source>
        <dbReference type="EMBL" id="MPM00826.1"/>
    </source>
</evidence>
<dbReference type="PROSITE" id="PS51257">
    <property type="entry name" value="PROKAR_LIPOPROTEIN"/>
    <property type="match status" value="1"/>
</dbReference>